<sequence length="103" mass="11682">MKNNDVTINKRDSKIGKRIAAILCAFAVMFTLGFQAIPADAASCSHIPCNHVKTYTYTHTNPFKGYQCVMYQETHYKCACCGKIIKYNVEPARFYRTHTHGVN</sequence>
<evidence type="ECO:0000313" key="2">
    <source>
        <dbReference type="Proteomes" id="UP000295710"/>
    </source>
</evidence>
<accession>A0A4R4FCK6</accession>
<keyword evidence="2" id="KW-1185">Reference proteome</keyword>
<comment type="caution">
    <text evidence="1">The sequence shown here is derived from an EMBL/GenBank/DDBJ whole genome shotgun (WGS) entry which is preliminary data.</text>
</comment>
<organism evidence="1 2">
    <name type="scientific">Extibacter muris</name>
    <dbReference type="NCBI Taxonomy" id="1796622"/>
    <lineage>
        <taxon>Bacteria</taxon>
        <taxon>Bacillati</taxon>
        <taxon>Bacillota</taxon>
        <taxon>Clostridia</taxon>
        <taxon>Lachnospirales</taxon>
        <taxon>Lachnospiraceae</taxon>
        <taxon>Extibacter</taxon>
    </lineage>
</organism>
<proteinExistence type="predicted"/>
<dbReference type="Proteomes" id="UP000295710">
    <property type="component" value="Unassembled WGS sequence"/>
</dbReference>
<gene>
    <name evidence="1" type="ORF">E1963_11585</name>
</gene>
<reference evidence="1 2" key="1">
    <citation type="journal article" date="2016" name="Nat. Microbiol.">
        <title>The Mouse Intestinal Bacterial Collection (miBC) provides host-specific insight into cultured diversity and functional potential of the gut microbiota.</title>
        <authorList>
            <person name="Lagkouvardos I."/>
            <person name="Pukall R."/>
            <person name="Abt B."/>
            <person name="Foesel B.U."/>
            <person name="Meier-Kolthoff J.P."/>
            <person name="Kumar N."/>
            <person name="Bresciani A."/>
            <person name="Martinez I."/>
            <person name="Just S."/>
            <person name="Ziegler C."/>
            <person name="Brugiroux S."/>
            <person name="Garzetti D."/>
            <person name="Wenning M."/>
            <person name="Bui T.P."/>
            <person name="Wang J."/>
            <person name="Hugenholtz F."/>
            <person name="Plugge C.M."/>
            <person name="Peterson D.A."/>
            <person name="Hornef M.W."/>
            <person name="Baines J.F."/>
            <person name="Smidt H."/>
            <person name="Walter J."/>
            <person name="Kristiansen K."/>
            <person name="Nielsen H.B."/>
            <person name="Haller D."/>
            <person name="Overmann J."/>
            <person name="Stecher B."/>
            <person name="Clavel T."/>
        </authorList>
    </citation>
    <scope>NUCLEOTIDE SEQUENCE [LARGE SCALE GENOMIC DNA]</scope>
    <source>
        <strain evidence="1 2">DSM 28560</strain>
    </source>
</reference>
<protein>
    <submittedName>
        <fullName evidence="1">Uncharacterized protein</fullName>
    </submittedName>
</protein>
<dbReference type="AlphaFoldDB" id="A0A4R4FCK6"/>
<dbReference type="EMBL" id="SMMX01000009">
    <property type="protein sequence ID" value="TDA21312.1"/>
    <property type="molecule type" value="Genomic_DNA"/>
</dbReference>
<name>A0A4R4FCK6_9FIRM</name>
<evidence type="ECO:0000313" key="1">
    <source>
        <dbReference type="EMBL" id="TDA21312.1"/>
    </source>
</evidence>
<dbReference type="RefSeq" id="WP_132278141.1">
    <property type="nucleotide sequence ID" value="NZ_JAOBST010000026.1"/>
</dbReference>